<dbReference type="Gene3D" id="1.20.1260.10">
    <property type="match status" value="1"/>
</dbReference>
<dbReference type="GO" id="GO:0006879">
    <property type="term" value="P:intracellular iron ion homeostasis"/>
    <property type="evidence" value="ECO:0007669"/>
    <property type="project" value="UniProtKB-KW"/>
</dbReference>
<accession>A0A8J6GQ23</accession>
<reference evidence="8" key="1">
    <citation type="submission" date="2020-03" db="EMBL/GenBank/DDBJ databases">
        <title>Studies in the Genomics of Life Span.</title>
        <authorList>
            <person name="Glass D."/>
        </authorList>
    </citation>
    <scope>NUCLEOTIDE SEQUENCE</scope>
    <source>
        <strain evidence="8">LTLLF</strain>
        <tissue evidence="8">Muscle</tissue>
    </source>
</reference>
<dbReference type="AlphaFoldDB" id="A0A8J6GQ23"/>
<proteinExistence type="inferred from homology"/>
<comment type="function">
    <text evidence="6">Stores iron in a soluble, non-toxic, readily available form. Important for iron homeostasis. Iron is taken up in the ferrous form and deposited as ferric hydroxides after oxidation.</text>
</comment>
<dbReference type="InterPro" id="IPR008331">
    <property type="entry name" value="Ferritin_DPS_dom"/>
</dbReference>
<keyword evidence="2 6" id="KW-0409">Iron storage</keyword>
<feature type="binding site" evidence="5">
    <location>
        <position position="40"/>
    </location>
    <ligand>
        <name>Fe cation</name>
        <dbReference type="ChEBI" id="CHEBI:24875"/>
        <label>1</label>
    </ligand>
</feature>
<protein>
    <recommendedName>
        <fullName evidence="6">Ferritin</fullName>
    </recommendedName>
</protein>
<keyword evidence="3 5" id="KW-0479">Metal-binding</keyword>
<name>A0A8J6GQ23_MICOH</name>
<evidence type="ECO:0000313" key="8">
    <source>
        <dbReference type="EMBL" id="KAH0515135.1"/>
    </source>
</evidence>
<dbReference type="InterPro" id="IPR009040">
    <property type="entry name" value="Ferritin-like_diiron"/>
</dbReference>
<evidence type="ECO:0000256" key="1">
    <source>
        <dbReference type="ARBA" id="ARBA00007513"/>
    </source>
</evidence>
<gene>
    <name evidence="8" type="ORF">LTLLF_132130</name>
</gene>
<dbReference type="EMBL" id="JAATJU010020987">
    <property type="protein sequence ID" value="KAH0515135.1"/>
    <property type="molecule type" value="Genomic_DNA"/>
</dbReference>
<dbReference type="Pfam" id="PF00210">
    <property type="entry name" value="Ferritin"/>
    <property type="match status" value="1"/>
</dbReference>
<evidence type="ECO:0000313" key="9">
    <source>
        <dbReference type="Proteomes" id="UP000710432"/>
    </source>
</evidence>
<keyword evidence="4 5" id="KW-0408">Iron</keyword>
<organism evidence="8 9">
    <name type="scientific">Microtus ochrogaster</name>
    <name type="common">Prairie vole</name>
    <dbReference type="NCBI Taxonomy" id="79684"/>
    <lineage>
        <taxon>Eukaryota</taxon>
        <taxon>Metazoa</taxon>
        <taxon>Chordata</taxon>
        <taxon>Craniata</taxon>
        <taxon>Vertebrata</taxon>
        <taxon>Euteleostomi</taxon>
        <taxon>Mammalia</taxon>
        <taxon>Eutheria</taxon>
        <taxon>Euarchontoglires</taxon>
        <taxon>Glires</taxon>
        <taxon>Rodentia</taxon>
        <taxon>Myomorpha</taxon>
        <taxon>Muroidea</taxon>
        <taxon>Cricetidae</taxon>
        <taxon>Arvicolinae</taxon>
        <taxon>Microtus</taxon>
    </lineage>
</organism>
<evidence type="ECO:0000259" key="7">
    <source>
        <dbReference type="PROSITE" id="PS50905"/>
    </source>
</evidence>
<dbReference type="PANTHER" id="PTHR11431:SF97">
    <property type="entry name" value="FERRITIN HEAVY POLYPEPTIDE-LIKE 17-RELATED"/>
    <property type="match status" value="1"/>
</dbReference>
<dbReference type="PANTHER" id="PTHR11431">
    <property type="entry name" value="FERRITIN"/>
    <property type="match status" value="1"/>
</dbReference>
<dbReference type="PROSITE" id="PS50905">
    <property type="entry name" value="FERRITIN_LIKE"/>
    <property type="match status" value="1"/>
</dbReference>
<dbReference type="GO" id="GO:0008198">
    <property type="term" value="F:ferrous iron binding"/>
    <property type="evidence" value="ECO:0007669"/>
    <property type="project" value="TreeGrafter"/>
</dbReference>
<evidence type="ECO:0000256" key="6">
    <source>
        <dbReference type="RuleBase" id="RU361145"/>
    </source>
</evidence>
<dbReference type="InterPro" id="IPR009078">
    <property type="entry name" value="Ferritin-like_SF"/>
</dbReference>
<evidence type="ECO:0000256" key="2">
    <source>
        <dbReference type="ARBA" id="ARBA00022434"/>
    </source>
</evidence>
<sequence>MFVFLQNQGGGCTFLRDISGPDRDSWHGGIQAMEYAFHMEMIINQSLLNMHALVKGRSNADLCNFLEQCCLKQQVQVLKDVRSYLTNLCHMGAPENHVAEYLLEKLSLS</sequence>
<dbReference type="GO" id="GO:0005737">
    <property type="term" value="C:cytoplasm"/>
    <property type="evidence" value="ECO:0007669"/>
    <property type="project" value="TreeGrafter"/>
</dbReference>
<dbReference type="Proteomes" id="UP000710432">
    <property type="component" value="Unassembled WGS sequence"/>
</dbReference>
<evidence type="ECO:0000256" key="4">
    <source>
        <dbReference type="ARBA" id="ARBA00023004"/>
    </source>
</evidence>
<dbReference type="InterPro" id="IPR001519">
    <property type="entry name" value="Ferritin"/>
</dbReference>
<comment type="similarity">
    <text evidence="1 6">Belongs to the ferritin family.</text>
</comment>
<evidence type="ECO:0000256" key="3">
    <source>
        <dbReference type="ARBA" id="ARBA00022723"/>
    </source>
</evidence>
<feature type="domain" description="Ferritin-like diiron" evidence="7">
    <location>
        <begin position="1"/>
        <end position="92"/>
    </location>
</feature>
<feature type="binding site" evidence="5">
    <location>
        <position position="74"/>
    </location>
    <ligand>
        <name>Fe cation</name>
        <dbReference type="ChEBI" id="CHEBI:24875"/>
        <label>1</label>
    </ligand>
</feature>
<dbReference type="InterPro" id="IPR012347">
    <property type="entry name" value="Ferritin-like"/>
</dbReference>
<evidence type="ECO:0000256" key="5">
    <source>
        <dbReference type="PIRSR" id="PIRSR601519-1"/>
    </source>
</evidence>
<dbReference type="GO" id="GO:0008199">
    <property type="term" value="F:ferric iron binding"/>
    <property type="evidence" value="ECO:0007669"/>
    <property type="project" value="InterPro"/>
</dbReference>
<comment type="caution">
    <text evidence="8">The sequence shown here is derived from an EMBL/GenBank/DDBJ whole genome shotgun (WGS) entry which is preliminary data.</text>
</comment>
<dbReference type="GO" id="GO:0006826">
    <property type="term" value="P:iron ion transport"/>
    <property type="evidence" value="ECO:0007669"/>
    <property type="project" value="InterPro"/>
</dbReference>
<dbReference type="SUPFAM" id="SSF47240">
    <property type="entry name" value="Ferritin-like"/>
    <property type="match status" value="1"/>
</dbReference>